<dbReference type="InterPro" id="IPR001100">
    <property type="entry name" value="Pyr_nuc-diS_OxRdtase"/>
</dbReference>
<evidence type="ECO:0000256" key="7">
    <source>
        <dbReference type="ARBA" id="ARBA00023284"/>
    </source>
</evidence>
<keyword evidence="4" id="KW-0521">NADP</keyword>
<feature type="domain" description="Pyridine nucleotide-disulphide oxidoreductase dimerisation" evidence="11">
    <location>
        <begin position="382"/>
        <end position="491"/>
    </location>
</feature>
<comment type="similarity">
    <text evidence="1 10">Belongs to the class-I pyridine nucleotide-disulfide oxidoreductase family.</text>
</comment>
<keyword evidence="2 10" id="KW-0285">Flavoprotein</keyword>
<dbReference type="InterPro" id="IPR036188">
    <property type="entry name" value="FAD/NAD-bd_sf"/>
</dbReference>
<feature type="binding site" evidence="8">
    <location>
        <begin position="212"/>
        <end position="219"/>
    </location>
    <ligand>
        <name>NAD(+)</name>
        <dbReference type="ChEBI" id="CHEBI:57540"/>
    </ligand>
</feature>
<dbReference type="AlphaFoldDB" id="B8HTB5"/>
<keyword evidence="5 10" id="KW-0560">Oxidoreductase</keyword>
<dbReference type="SUPFAM" id="SSF51905">
    <property type="entry name" value="FAD/NAD(P)-binding domain"/>
    <property type="match status" value="1"/>
</dbReference>
<dbReference type="SUPFAM" id="SSF55424">
    <property type="entry name" value="FAD/NAD-linked reductases, dimerisation (C-terminal) domain"/>
    <property type="match status" value="1"/>
</dbReference>
<evidence type="ECO:0000256" key="8">
    <source>
        <dbReference type="PIRSR" id="PIRSR000350-3"/>
    </source>
</evidence>
<evidence type="ECO:0000256" key="3">
    <source>
        <dbReference type="ARBA" id="ARBA00022827"/>
    </source>
</evidence>
<dbReference type="Pfam" id="PF07992">
    <property type="entry name" value="Pyr_redox_2"/>
    <property type="match status" value="1"/>
</dbReference>
<dbReference type="Gene3D" id="3.50.50.60">
    <property type="entry name" value="FAD/NAD(P)-binding domain"/>
    <property type="match status" value="2"/>
</dbReference>
<evidence type="ECO:0000256" key="10">
    <source>
        <dbReference type="RuleBase" id="RU003691"/>
    </source>
</evidence>
<dbReference type="GO" id="GO:0050660">
    <property type="term" value="F:flavin adenine dinucleotide binding"/>
    <property type="evidence" value="ECO:0007669"/>
    <property type="project" value="TreeGrafter"/>
</dbReference>
<reference evidence="13" key="1">
    <citation type="submission" date="2009-01" db="EMBL/GenBank/DDBJ databases">
        <title>Complete sequence of chromosome Cyanothece sp. PCC 7425.</title>
        <authorList>
            <consortium name="US DOE Joint Genome Institute"/>
            <person name="Lucas S."/>
            <person name="Copeland A."/>
            <person name="Lapidus A."/>
            <person name="Glavina del Rio T."/>
            <person name="Dalin E."/>
            <person name="Tice H."/>
            <person name="Bruce D."/>
            <person name="Goodwin L."/>
            <person name="Pitluck S."/>
            <person name="Sims D."/>
            <person name="Meineke L."/>
            <person name="Brettin T."/>
            <person name="Detter J.C."/>
            <person name="Han C."/>
            <person name="Larimer F."/>
            <person name="Land M."/>
            <person name="Hauser L."/>
            <person name="Kyrpides N."/>
            <person name="Ovchinnikova G."/>
            <person name="Liberton M."/>
            <person name="Stoeckel J."/>
            <person name="Banerjee A."/>
            <person name="Singh A."/>
            <person name="Page L."/>
            <person name="Sato H."/>
            <person name="Zhao L."/>
            <person name="Sherman L."/>
            <person name="Pakrasi H."/>
            <person name="Richardson P."/>
        </authorList>
    </citation>
    <scope>NUCLEOTIDE SEQUENCE</scope>
    <source>
        <strain evidence="13">PCC 7425</strain>
    </source>
</reference>
<dbReference type="PIRSF" id="PIRSF000350">
    <property type="entry name" value="Mercury_reductase_MerA"/>
    <property type="match status" value="1"/>
</dbReference>
<feature type="binding site" evidence="8">
    <location>
        <position position="343"/>
    </location>
    <ligand>
        <name>FAD</name>
        <dbReference type="ChEBI" id="CHEBI:57692"/>
    </ligand>
</feature>
<dbReference type="Pfam" id="PF02852">
    <property type="entry name" value="Pyr_redox_dim"/>
    <property type="match status" value="1"/>
</dbReference>
<comment type="cofactor">
    <cofactor evidence="8">
        <name>FAD</name>
        <dbReference type="ChEBI" id="CHEBI:57692"/>
    </cofactor>
    <text evidence="8">Binds 1 FAD per subunit.</text>
</comment>
<dbReference type="PANTHER" id="PTHR43014">
    <property type="entry name" value="MERCURIC REDUCTASE"/>
    <property type="match status" value="1"/>
</dbReference>
<keyword evidence="3 8" id="KW-0274">FAD</keyword>
<evidence type="ECO:0000256" key="9">
    <source>
        <dbReference type="PIRSR" id="PIRSR000350-4"/>
    </source>
</evidence>
<dbReference type="InterPro" id="IPR012999">
    <property type="entry name" value="Pyr_OxRdtase_I_AS"/>
</dbReference>
<proteinExistence type="inferred from homology"/>
<keyword evidence="8" id="KW-0547">Nucleotide-binding</keyword>
<feature type="disulfide bond" description="Redox-active" evidence="9">
    <location>
        <begin position="77"/>
        <end position="82"/>
    </location>
</feature>
<dbReference type="PRINTS" id="PR00411">
    <property type="entry name" value="PNDRDTASEI"/>
</dbReference>
<evidence type="ECO:0000256" key="2">
    <source>
        <dbReference type="ARBA" id="ARBA00022630"/>
    </source>
</evidence>
<organism evidence="13">
    <name type="scientific">Cyanothece sp. (strain PCC 7425 / ATCC 29141)</name>
    <dbReference type="NCBI Taxonomy" id="395961"/>
    <lineage>
        <taxon>Bacteria</taxon>
        <taxon>Bacillati</taxon>
        <taxon>Cyanobacteriota</taxon>
        <taxon>Cyanophyceae</taxon>
        <taxon>Gomontiellales</taxon>
        <taxon>Cyanothecaceae</taxon>
        <taxon>Cyanothece</taxon>
    </lineage>
</organism>
<feature type="domain" description="FAD/NAD(P)-binding" evidence="12">
    <location>
        <begin position="38"/>
        <end position="356"/>
    </location>
</feature>
<evidence type="ECO:0000259" key="11">
    <source>
        <dbReference type="Pfam" id="PF02852"/>
    </source>
</evidence>
<gene>
    <name evidence="13" type="ordered locus">Cyan7425_1976</name>
</gene>
<dbReference type="Gene3D" id="3.30.390.30">
    <property type="match status" value="1"/>
</dbReference>
<feature type="binding site" evidence="8">
    <location>
        <position position="86"/>
    </location>
    <ligand>
        <name>FAD</name>
        <dbReference type="ChEBI" id="CHEBI:57692"/>
    </ligand>
</feature>
<evidence type="ECO:0000259" key="12">
    <source>
        <dbReference type="Pfam" id="PF07992"/>
    </source>
</evidence>
<keyword evidence="7 10" id="KW-0676">Redox-active center</keyword>
<keyword evidence="6" id="KW-1015">Disulfide bond</keyword>
<accession>B8HTB5</accession>
<dbReference type="PANTHER" id="PTHR43014:SF2">
    <property type="entry name" value="MERCURIC REDUCTASE"/>
    <property type="match status" value="1"/>
</dbReference>
<evidence type="ECO:0000256" key="1">
    <source>
        <dbReference type="ARBA" id="ARBA00007532"/>
    </source>
</evidence>
<dbReference type="OrthoDB" id="9807946at2"/>
<evidence type="ECO:0000256" key="6">
    <source>
        <dbReference type="ARBA" id="ARBA00023157"/>
    </source>
</evidence>
<name>B8HTB5_CYAP4</name>
<dbReference type="eggNOG" id="COG1249">
    <property type="taxonomic scope" value="Bacteria"/>
</dbReference>
<sequence>MSSAEPADRLFPLDEYNQTLLSYTHPPDWVNPRPAPCYDLVVIGAGTAGLVTAGGAATLGVGLKVALIEKHLMGGDCLNFGCVPSKTVIRSARVVAELRQAAALGIQVGEIGIDFAAVMARMRRVRAQISPHDSVQRFSQEFGVDVFLGTAQFESAQTIAVAGQVLRFKKAVIATGARAAHPAIPGLAETGFLTNETVFSLTERPERLAVIGGGPIGCELAQAFSALGCQVALLHKHDRLLEREDPEASTVLQQVFQQQGIRLILSSQIERVERSATGKVIHFRQNGASQSLIVDQILVAVGRQPNLEGLNLAAVGVQSQERRGVCVNDYLQTTNPRIYAAGDICMDWKFTHAADAAARIVIRNALFAPFGLGRARLSSLVMPWTTYTLPEVAHVGLYPQEAACQNIPVETICVPMTDVDRAIADAATEGFVKIYHRKGTDQILGATIVAPHAGEMINEITLAITQGIGLNQLANVIHPYPTQSEAVRKAAETYNLKQLTAGPQLTLLKLVNWLS</sequence>
<dbReference type="PRINTS" id="PR00368">
    <property type="entry name" value="FADPNR"/>
</dbReference>
<dbReference type="InterPro" id="IPR004099">
    <property type="entry name" value="Pyr_nucl-diS_OxRdtase_dimer"/>
</dbReference>
<evidence type="ECO:0000313" key="13">
    <source>
        <dbReference type="EMBL" id="ACL44341.1"/>
    </source>
</evidence>
<dbReference type="EMBL" id="CP001344">
    <property type="protein sequence ID" value="ACL44341.1"/>
    <property type="molecule type" value="Genomic_DNA"/>
</dbReference>
<dbReference type="FunFam" id="3.30.390.30:FF:000001">
    <property type="entry name" value="Dihydrolipoyl dehydrogenase"/>
    <property type="match status" value="1"/>
</dbReference>
<evidence type="ECO:0000256" key="5">
    <source>
        <dbReference type="ARBA" id="ARBA00023002"/>
    </source>
</evidence>
<dbReference type="GO" id="GO:0016668">
    <property type="term" value="F:oxidoreductase activity, acting on a sulfur group of donors, NAD(P) as acceptor"/>
    <property type="evidence" value="ECO:0007669"/>
    <property type="project" value="InterPro"/>
</dbReference>
<keyword evidence="8" id="KW-0520">NAD</keyword>
<feature type="binding site" evidence="8">
    <location>
        <position position="302"/>
    </location>
    <ligand>
        <name>NAD(+)</name>
        <dbReference type="ChEBI" id="CHEBI:57540"/>
    </ligand>
</feature>
<evidence type="ECO:0000256" key="4">
    <source>
        <dbReference type="ARBA" id="ARBA00022857"/>
    </source>
</evidence>
<protein>
    <submittedName>
        <fullName evidence="13">Pyridine nucleotide-disulphide oxidoreductase dimerisation region</fullName>
    </submittedName>
</protein>
<dbReference type="HOGENOM" id="CLU_016755_1_0_3"/>
<dbReference type="FunFam" id="3.50.50.60:FF:000379">
    <property type="entry name" value="Mercuric reductase"/>
    <property type="match status" value="1"/>
</dbReference>
<dbReference type="KEGG" id="cyn:Cyan7425_1976"/>
<dbReference type="InterPro" id="IPR023753">
    <property type="entry name" value="FAD/NAD-binding_dom"/>
</dbReference>
<dbReference type="PROSITE" id="PS00076">
    <property type="entry name" value="PYRIDINE_REDOX_1"/>
    <property type="match status" value="1"/>
</dbReference>
<dbReference type="STRING" id="395961.Cyan7425_1976"/>
<dbReference type="GO" id="GO:0003955">
    <property type="term" value="F:NAD(P)H dehydrogenase (quinone) activity"/>
    <property type="evidence" value="ECO:0007669"/>
    <property type="project" value="TreeGrafter"/>
</dbReference>
<dbReference type="NCBIfam" id="NF004991">
    <property type="entry name" value="PRK06370.1-3"/>
    <property type="match status" value="1"/>
</dbReference>
<dbReference type="InterPro" id="IPR016156">
    <property type="entry name" value="FAD/NAD-linked_Rdtase_dimer_sf"/>
</dbReference>